<dbReference type="Gene3D" id="2.60.40.10">
    <property type="entry name" value="Immunoglobulins"/>
    <property type="match status" value="2"/>
</dbReference>
<dbReference type="InterPro" id="IPR013783">
    <property type="entry name" value="Ig-like_fold"/>
</dbReference>
<evidence type="ECO:0000256" key="1">
    <source>
        <dbReference type="ARBA" id="ARBA00004479"/>
    </source>
</evidence>
<feature type="region of interest" description="Disordered" evidence="8">
    <location>
        <begin position="1"/>
        <end position="23"/>
    </location>
</feature>
<dbReference type="Pfam" id="PF09240">
    <property type="entry name" value="IL6Ra-bind"/>
    <property type="match status" value="1"/>
</dbReference>
<dbReference type="InterPro" id="IPR003961">
    <property type="entry name" value="FN3_dom"/>
</dbReference>
<dbReference type="GeneID" id="101702638"/>
<dbReference type="KEGG" id="hgl:101702638"/>
<dbReference type="SUPFAM" id="SSF49265">
    <property type="entry name" value="Fibronectin type III"/>
    <property type="match status" value="2"/>
</dbReference>
<dbReference type="InterPro" id="IPR036116">
    <property type="entry name" value="FN3_sf"/>
</dbReference>
<accession>A0AAX6Q5R7</accession>
<dbReference type="CTD" id="1438"/>
<evidence type="ECO:0000313" key="12">
    <source>
        <dbReference type="Proteomes" id="UP000694906"/>
    </source>
</evidence>
<evidence type="ECO:0000256" key="8">
    <source>
        <dbReference type="SAM" id="MobiDB-lite"/>
    </source>
</evidence>
<keyword evidence="12" id="KW-1185">Reference proteome</keyword>
<protein>
    <submittedName>
        <fullName evidence="13">Granulocyte-macrophage colony-stimulating factor receptor subunit alpha isoform X1</fullName>
    </submittedName>
</protein>
<feature type="transmembrane region" description="Helical" evidence="9">
    <location>
        <begin position="351"/>
        <end position="370"/>
    </location>
</feature>
<keyword evidence="5 9" id="KW-0472">Membrane</keyword>
<dbReference type="PANTHER" id="PTHR23037">
    <property type="entry name" value="CYTOKINE RECEPTOR"/>
    <property type="match status" value="1"/>
</dbReference>
<dbReference type="InterPro" id="IPR003532">
    <property type="entry name" value="Short_hematopoietin_rcpt_2_CS"/>
</dbReference>
<keyword evidence="2 9" id="KW-0812">Transmembrane</keyword>
<evidence type="ECO:0000256" key="10">
    <source>
        <dbReference type="SAM" id="SignalP"/>
    </source>
</evidence>
<evidence type="ECO:0000256" key="4">
    <source>
        <dbReference type="ARBA" id="ARBA00022989"/>
    </source>
</evidence>
<sequence>MPGTLEATQGAAGPMPRGPRPAGSPGRFLPAALVLLLTLCLDPAAALAPELAEVEPAPRLSVTFNPKSRRLTWDCRENATDARCFMLHKEKGPIEIKPWGKACACTFNYAPLHGGVTFEVHATVRGRPVREELLYPNPGHEGTAARNFSCFIYDAGSLNCTWARGPAAPGDVQYFLFIENTKTQTEQECPLYSPDSGTHTGCHLRDLSALGFRNYFLLNGTSLAAPIQYFDSIWTAKEIERLSPPDNVTVYCNTSHCRIRWRPPQTWIPLTYKDFTYQLDIQRRHAGLGSGTPPVQVAGEAENEYCFPSPEPRARQAVRVRVADVRGGPWSAWSRPAAFGSDTRAGPALRLYVPVVLGTLVCALVLGFLFRRFVGLRALCPRVPQVKDKVSSVDGVAHQVPWEDFAPGIRKGELEDVLTVEEVS</sequence>
<feature type="chain" id="PRO_5043814158" evidence="10">
    <location>
        <begin position="47"/>
        <end position="424"/>
    </location>
</feature>
<keyword evidence="6 13" id="KW-0675">Receptor</keyword>
<proteinExistence type="predicted"/>
<feature type="domain" description="Fibronectin type-III" evidence="11">
    <location>
        <begin position="244"/>
        <end position="342"/>
    </location>
</feature>
<dbReference type="GO" id="GO:0009897">
    <property type="term" value="C:external side of plasma membrane"/>
    <property type="evidence" value="ECO:0007669"/>
    <property type="project" value="TreeGrafter"/>
</dbReference>
<evidence type="ECO:0000256" key="6">
    <source>
        <dbReference type="ARBA" id="ARBA00023170"/>
    </source>
</evidence>
<dbReference type="RefSeq" id="XP_004867364.1">
    <property type="nucleotide sequence ID" value="XM_004867307.2"/>
</dbReference>
<evidence type="ECO:0000259" key="11">
    <source>
        <dbReference type="PROSITE" id="PS50853"/>
    </source>
</evidence>
<keyword evidence="4 9" id="KW-1133">Transmembrane helix</keyword>
<dbReference type="PROSITE" id="PS50853">
    <property type="entry name" value="FN3"/>
    <property type="match status" value="1"/>
</dbReference>
<feature type="signal peptide" evidence="10">
    <location>
        <begin position="1"/>
        <end position="46"/>
    </location>
</feature>
<dbReference type="InterPro" id="IPR040907">
    <property type="entry name" value="IL3Ra_N"/>
</dbReference>
<keyword evidence="3 10" id="KW-0732">Signal</keyword>
<dbReference type="FunFam" id="2.60.40.10:FF:001087">
    <property type="entry name" value="Colony stimulating factor 2 receptor alpha subunit"/>
    <property type="match status" value="1"/>
</dbReference>
<dbReference type="PROSITE" id="PS01356">
    <property type="entry name" value="HEMATOPO_REC_S_F2"/>
    <property type="match status" value="1"/>
</dbReference>
<evidence type="ECO:0000256" key="2">
    <source>
        <dbReference type="ARBA" id="ARBA00022692"/>
    </source>
</evidence>
<name>A0AAX6Q5R7_HETGA</name>
<organism evidence="12 13">
    <name type="scientific">Heterocephalus glaber</name>
    <name type="common">Naked mole rat</name>
    <dbReference type="NCBI Taxonomy" id="10181"/>
    <lineage>
        <taxon>Eukaryota</taxon>
        <taxon>Metazoa</taxon>
        <taxon>Chordata</taxon>
        <taxon>Craniata</taxon>
        <taxon>Vertebrata</taxon>
        <taxon>Euteleostomi</taxon>
        <taxon>Mammalia</taxon>
        <taxon>Eutheria</taxon>
        <taxon>Euarchontoglires</taxon>
        <taxon>Glires</taxon>
        <taxon>Rodentia</taxon>
        <taxon>Hystricomorpha</taxon>
        <taxon>Bathyergidae</taxon>
        <taxon>Heterocephalus</taxon>
    </lineage>
</organism>
<dbReference type="GO" id="GO:0004896">
    <property type="term" value="F:cytokine receptor activity"/>
    <property type="evidence" value="ECO:0007669"/>
    <property type="project" value="InterPro"/>
</dbReference>
<evidence type="ECO:0000313" key="13">
    <source>
        <dbReference type="RefSeq" id="XP_004867364.1"/>
    </source>
</evidence>
<evidence type="ECO:0000256" key="5">
    <source>
        <dbReference type="ARBA" id="ARBA00023136"/>
    </source>
</evidence>
<gene>
    <name evidence="13" type="primary">Csf2ra</name>
</gene>
<comment type="subcellular location">
    <subcellularLocation>
        <location evidence="1">Membrane</location>
        <topology evidence="1">Single-pass type I membrane protein</topology>
    </subcellularLocation>
</comment>
<reference evidence="13" key="1">
    <citation type="submission" date="2025-08" db="UniProtKB">
        <authorList>
            <consortium name="RefSeq"/>
        </authorList>
    </citation>
    <scope>IDENTIFICATION</scope>
</reference>
<evidence type="ECO:0000256" key="9">
    <source>
        <dbReference type="SAM" id="Phobius"/>
    </source>
</evidence>
<evidence type="ECO:0000256" key="3">
    <source>
        <dbReference type="ARBA" id="ARBA00022729"/>
    </source>
</evidence>
<evidence type="ECO:0000256" key="7">
    <source>
        <dbReference type="ARBA" id="ARBA00023180"/>
    </source>
</evidence>
<dbReference type="InterPro" id="IPR015321">
    <property type="entry name" value="TypeI_recpt_CBD"/>
</dbReference>
<feature type="compositionally biased region" description="Low complexity" evidence="8">
    <location>
        <begin position="10"/>
        <end position="23"/>
    </location>
</feature>
<dbReference type="AlphaFoldDB" id="A0AAX6Q5R7"/>
<keyword evidence="7" id="KW-0325">Glycoprotein</keyword>
<dbReference type="PANTHER" id="PTHR23037:SF46">
    <property type="entry name" value="INTERLEUKIN 5 RECEPTOR SUBUNIT ALPHA"/>
    <property type="match status" value="1"/>
</dbReference>
<dbReference type="Proteomes" id="UP000694906">
    <property type="component" value="Unplaced"/>
</dbReference>
<dbReference type="Pfam" id="PF18611">
    <property type="entry name" value="IL3Ra_N"/>
    <property type="match status" value="1"/>
</dbReference>